<keyword evidence="2" id="KW-0813">Transport</keyword>
<protein>
    <submittedName>
        <fullName evidence="6">ABC-2 type transport system ATP-binding protein</fullName>
    </submittedName>
</protein>
<feature type="domain" description="ABC transporter" evidence="5">
    <location>
        <begin position="6"/>
        <end position="230"/>
    </location>
</feature>
<keyword evidence="7" id="KW-1185">Reference proteome</keyword>
<dbReference type="Proteomes" id="UP000281955">
    <property type="component" value="Unassembled WGS sequence"/>
</dbReference>
<evidence type="ECO:0000313" key="6">
    <source>
        <dbReference type="EMBL" id="RKS84295.1"/>
    </source>
</evidence>
<dbReference type="RefSeq" id="WP_121191513.1">
    <property type="nucleotide sequence ID" value="NZ_RBWV01000001.1"/>
</dbReference>
<evidence type="ECO:0000259" key="5">
    <source>
        <dbReference type="PROSITE" id="PS50893"/>
    </source>
</evidence>
<dbReference type="InParanoid" id="A0A420XVI1"/>
<accession>A0A420XVI1</accession>
<evidence type="ECO:0000256" key="4">
    <source>
        <dbReference type="ARBA" id="ARBA00022840"/>
    </source>
</evidence>
<dbReference type="GO" id="GO:0016887">
    <property type="term" value="F:ATP hydrolysis activity"/>
    <property type="evidence" value="ECO:0007669"/>
    <property type="project" value="InterPro"/>
</dbReference>
<dbReference type="SMART" id="SM00382">
    <property type="entry name" value="AAA"/>
    <property type="match status" value="1"/>
</dbReference>
<dbReference type="GO" id="GO:0005524">
    <property type="term" value="F:ATP binding"/>
    <property type="evidence" value="ECO:0007669"/>
    <property type="project" value="UniProtKB-KW"/>
</dbReference>
<dbReference type="OrthoDB" id="9804819at2"/>
<evidence type="ECO:0000313" key="7">
    <source>
        <dbReference type="Proteomes" id="UP000281955"/>
    </source>
</evidence>
<dbReference type="InterPro" id="IPR003593">
    <property type="entry name" value="AAA+_ATPase"/>
</dbReference>
<proteinExistence type="inferred from homology"/>
<dbReference type="SUPFAM" id="SSF52540">
    <property type="entry name" value="P-loop containing nucleoside triphosphate hydrolases"/>
    <property type="match status" value="1"/>
</dbReference>
<dbReference type="CDD" id="cd03268">
    <property type="entry name" value="ABC_BcrA_bacitracin_resist"/>
    <property type="match status" value="1"/>
</dbReference>
<dbReference type="PROSITE" id="PS00211">
    <property type="entry name" value="ABC_TRANSPORTER_1"/>
    <property type="match status" value="1"/>
</dbReference>
<comment type="similarity">
    <text evidence="1">Belongs to the ABC transporter superfamily.</text>
</comment>
<reference evidence="6 7" key="1">
    <citation type="submission" date="2018-10" db="EMBL/GenBank/DDBJ databases">
        <title>Genomic Encyclopedia of Archaeal and Bacterial Type Strains, Phase II (KMG-II): from individual species to whole genera.</title>
        <authorList>
            <person name="Goeker M."/>
        </authorList>
    </citation>
    <scope>NUCLEOTIDE SEQUENCE [LARGE SCALE GENOMIC DNA]</scope>
    <source>
        <strain evidence="6 7">RP-AC37</strain>
    </source>
</reference>
<evidence type="ECO:0000256" key="1">
    <source>
        <dbReference type="ARBA" id="ARBA00005417"/>
    </source>
</evidence>
<evidence type="ECO:0000256" key="3">
    <source>
        <dbReference type="ARBA" id="ARBA00022741"/>
    </source>
</evidence>
<dbReference type="InterPro" id="IPR017871">
    <property type="entry name" value="ABC_transporter-like_CS"/>
</dbReference>
<gene>
    <name evidence="6" type="ORF">CLV35_0112</name>
</gene>
<organism evidence="6 7">
    <name type="scientific">Motilibacter peucedani</name>
    <dbReference type="NCBI Taxonomy" id="598650"/>
    <lineage>
        <taxon>Bacteria</taxon>
        <taxon>Bacillati</taxon>
        <taxon>Actinomycetota</taxon>
        <taxon>Actinomycetes</taxon>
        <taxon>Motilibacterales</taxon>
        <taxon>Motilibacteraceae</taxon>
        <taxon>Motilibacter</taxon>
    </lineage>
</organism>
<evidence type="ECO:0000256" key="2">
    <source>
        <dbReference type="ARBA" id="ARBA00022448"/>
    </source>
</evidence>
<comment type="caution">
    <text evidence="6">The sequence shown here is derived from an EMBL/GenBank/DDBJ whole genome shotgun (WGS) entry which is preliminary data.</text>
</comment>
<name>A0A420XVI1_9ACTN</name>
<dbReference type="PANTHER" id="PTHR43335:SF4">
    <property type="entry name" value="ABC TRANSPORTER, ATP-BINDING PROTEIN"/>
    <property type="match status" value="1"/>
</dbReference>
<keyword evidence="4 6" id="KW-0067">ATP-binding</keyword>
<keyword evidence="3" id="KW-0547">Nucleotide-binding</keyword>
<dbReference type="Pfam" id="PF00005">
    <property type="entry name" value="ABC_tran"/>
    <property type="match status" value="1"/>
</dbReference>
<dbReference type="Gene3D" id="3.40.50.300">
    <property type="entry name" value="P-loop containing nucleotide triphosphate hydrolases"/>
    <property type="match status" value="1"/>
</dbReference>
<sequence>MDDDLVVARGLTKRYGSRAAVDSLDLTVRRGEVYGFLGPNGAGKTTTLRMLLGLVRPTGGSARVLGHPPGDPRGLRGVGALVEGPGLFPHLSGLDNLRVAARWAGLPESAAGPALAEVGLEERAGDRASAYSLGMRQRLGVALALLGSPELLVLDEPTNGLDPAGTADMRALLLRCRAAGRTVLLSSHLLSEVQQVCDRVAVVRDGRVLTEGTVAELRGGAELVVAAEPLATACRVAEAVLGADSVLGSSAGSPGRIRLRGAPADVPRLNAELVGAGVQVWALQVEERSLEDVFLELTGGA</sequence>
<dbReference type="EMBL" id="RBWV01000001">
    <property type="protein sequence ID" value="RKS84295.1"/>
    <property type="molecule type" value="Genomic_DNA"/>
</dbReference>
<dbReference type="AlphaFoldDB" id="A0A420XVI1"/>
<dbReference type="InterPro" id="IPR003439">
    <property type="entry name" value="ABC_transporter-like_ATP-bd"/>
</dbReference>
<dbReference type="PROSITE" id="PS50893">
    <property type="entry name" value="ABC_TRANSPORTER_2"/>
    <property type="match status" value="1"/>
</dbReference>
<dbReference type="InterPro" id="IPR027417">
    <property type="entry name" value="P-loop_NTPase"/>
</dbReference>
<dbReference type="PANTHER" id="PTHR43335">
    <property type="entry name" value="ABC TRANSPORTER, ATP-BINDING PROTEIN"/>
    <property type="match status" value="1"/>
</dbReference>